<feature type="transmembrane region" description="Helical" evidence="1">
    <location>
        <begin position="153"/>
        <end position="173"/>
    </location>
</feature>
<dbReference type="InterPro" id="IPR055648">
    <property type="entry name" value="DUF7224"/>
</dbReference>
<keyword evidence="1" id="KW-0812">Transmembrane</keyword>
<dbReference type="AlphaFoldDB" id="A0A7W3T4D0"/>
<keyword evidence="1" id="KW-0472">Membrane</keyword>
<name>A0A7W3T4D0_9ACTN</name>
<keyword evidence="4" id="KW-1185">Reference proteome</keyword>
<evidence type="ECO:0000313" key="3">
    <source>
        <dbReference type="EMBL" id="MBB0230745.1"/>
    </source>
</evidence>
<dbReference type="Pfam" id="PF23866">
    <property type="entry name" value="DUF7224"/>
    <property type="match status" value="1"/>
</dbReference>
<keyword evidence="1" id="KW-1133">Transmembrane helix</keyword>
<comment type="caution">
    <text evidence="3">The sequence shown here is derived from an EMBL/GenBank/DDBJ whole genome shotgun (WGS) entry which is preliminary data.</text>
</comment>
<reference evidence="4" key="1">
    <citation type="submission" date="2019-10" db="EMBL/GenBank/DDBJ databases">
        <title>Streptomyces sp. nov., a novel actinobacterium isolated from alkaline environment.</title>
        <authorList>
            <person name="Golinska P."/>
        </authorList>
    </citation>
    <scope>NUCLEOTIDE SEQUENCE [LARGE SCALE GENOMIC DNA]</scope>
    <source>
        <strain evidence="4">DSM 42108</strain>
    </source>
</reference>
<organism evidence="3 4">
    <name type="scientific">Streptomyces calidiresistens</name>
    <dbReference type="NCBI Taxonomy" id="1485586"/>
    <lineage>
        <taxon>Bacteria</taxon>
        <taxon>Bacillati</taxon>
        <taxon>Actinomycetota</taxon>
        <taxon>Actinomycetes</taxon>
        <taxon>Kitasatosporales</taxon>
        <taxon>Streptomycetaceae</taxon>
        <taxon>Streptomyces</taxon>
    </lineage>
</organism>
<dbReference type="Proteomes" id="UP000530234">
    <property type="component" value="Unassembled WGS sequence"/>
</dbReference>
<feature type="domain" description="DUF7224" evidence="2">
    <location>
        <begin position="266"/>
        <end position="409"/>
    </location>
</feature>
<feature type="transmembrane region" description="Helical" evidence="1">
    <location>
        <begin position="193"/>
        <end position="212"/>
    </location>
</feature>
<dbReference type="EMBL" id="VKHS01000343">
    <property type="protein sequence ID" value="MBB0230745.1"/>
    <property type="molecule type" value="Genomic_DNA"/>
</dbReference>
<proteinExistence type="predicted"/>
<gene>
    <name evidence="3" type="ORF">FOE67_14780</name>
</gene>
<sequence length="420" mass="44123">MPFVTALRSSSVVWGAFPLFALTAFLVVEWSRFAEPGFGTAVAEATAFPVFVVAAVCSACAAWEGGRLRRGGVWFSAPVRGRLRILVNTLSPVLALGSTSFAIAFVFASSTLGAFPAARDLLPLASAAVVTVSYALLGFCVGCATPRLIGAPLMLIGVYVWMTVPASSDIMWIRHLSGMQITSSSVVDSVEVTAFTAPVVLSVSLALAFFPLMSGAERSLREAGTAVCCGVIGSLVAWSLVADWGPGAPTTPRAGATVCAESNPTICLPGEYSGEVPRLHRIAGDVLADLEAAGFDRPHTLALVSAESPVSPGTWRFAPHPEHDDEFLRATIAWSAIPDSPDCFAHDDGYVGSDEDIRVWLLLLTEDGGTPGATLPEDASTRRVLPVLELSREEQMEWFDATVGALGDCAPTPEPPGRSA</sequence>
<feature type="transmembrane region" description="Helical" evidence="1">
    <location>
        <begin position="12"/>
        <end position="33"/>
    </location>
</feature>
<feature type="transmembrane region" description="Helical" evidence="1">
    <location>
        <begin position="224"/>
        <end position="241"/>
    </location>
</feature>
<accession>A0A7W3T4D0</accession>
<feature type="transmembrane region" description="Helical" evidence="1">
    <location>
        <begin position="121"/>
        <end position="141"/>
    </location>
</feature>
<dbReference type="RefSeq" id="WP_182664473.1">
    <property type="nucleotide sequence ID" value="NZ_VKHS01000343.1"/>
</dbReference>
<feature type="transmembrane region" description="Helical" evidence="1">
    <location>
        <begin position="85"/>
        <end position="109"/>
    </location>
</feature>
<evidence type="ECO:0000313" key="4">
    <source>
        <dbReference type="Proteomes" id="UP000530234"/>
    </source>
</evidence>
<protein>
    <recommendedName>
        <fullName evidence="2">DUF7224 domain-containing protein</fullName>
    </recommendedName>
</protein>
<evidence type="ECO:0000256" key="1">
    <source>
        <dbReference type="SAM" id="Phobius"/>
    </source>
</evidence>
<evidence type="ECO:0000259" key="2">
    <source>
        <dbReference type="Pfam" id="PF23866"/>
    </source>
</evidence>
<feature type="transmembrane region" description="Helical" evidence="1">
    <location>
        <begin position="45"/>
        <end position="64"/>
    </location>
</feature>